<gene>
    <name evidence="3" type="ORF">U1T56_18275</name>
</gene>
<dbReference type="InterPro" id="IPR013651">
    <property type="entry name" value="ATP-grasp_RimK-type"/>
</dbReference>
<dbReference type="InterPro" id="IPR013815">
    <property type="entry name" value="ATP_grasp_subdomain_1"/>
</dbReference>
<accession>A0ABU8XV72</accession>
<dbReference type="Pfam" id="PF08443">
    <property type="entry name" value="RimK"/>
    <property type="match status" value="1"/>
</dbReference>
<name>A0ABU8XV72_9PROT</name>
<dbReference type="Gene3D" id="3.30.1490.20">
    <property type="entry name" value="ATP-grasp fold, A domain"/>
    <property type="match status" value="1"/>
</dbReference>
<organism evidence="3 4">
    <name type="scientific">Benzoatithermus flavus</name>
    <dbReference type="NCBI Taxonomy" id="3108223"/>
    <lineage>
        <taxon>Bacteria</taxon>
        <taxon>Pseudomonadati</taxon>
        <taxon>Pseudomonadota</taxon>
        <taxon>Alphaproteobacteria</taxon>
        <taxon>Geminicoccales</taxon>
        <taxon>Geminicoccaceae</taxon>
        <taxon>Benzoatithermus</taxon>
    </lineage>
</organism>
<feature type="domain" description="ATP-grasp" evidence="2">
    <location>
        <begin position="290"/>
        <end position="485"/>
    </location>
</feature>
<dbReference type="RefSeq" id="WP_418160949.1">
    <property type="nucleotide sequence ID" value="NZ_JBBLZC010000021.1"/>
</dbReference>
<dbReference type="Gene3D" id="3.40.50.20">
    <property type="match status" value="1"/>
</dbReference>
<dbReference type="Gene3D" id="3.30.470.20">
    <property type="entry name" value="ATP-grasp fold, B domain"/>
    <property type="match status" value="1"/>
</dbReference>
<proteinExistence type="predicted"/>
<dbReference type="InterPro" id="IPR011761">
    <property type="entry name" value="ATP-grasp"/>
</dbReference>
<comment type="caution">
    <text evidence="3">The sequence shown here is derived from an EMBL/GenBank/DDBJ whole genome shotgun (WGS) entry which is preliminary data.</text>
</comment>
<evidence type="ECO:0000313" key="3">
    <source>
        <dbReference type="EMBL" id="MEK0085103.1"/>
    </source>
</evidence>
<dbReference type="PANTHER" id="PTHR21621">
    <property type="entry name" value="RIBOSOMAL PROTEIN S6 MODIFICATION PROTEIN"/>
    <property type="match status" value="1"/>
</dbReference>
<dbReference type="InterPro" id="IPR025839">
    <property type="entry name" value="RLAN_dom"/>
</dbReference>
<dbReference type="Pfam" id="PF14401">
    <property type="entry name" value="RLAN"/>
    <property type="match status" value="1"/>
</dbReference>
<dbReference type="SUPFAM" id="SSF56059">
    <property type="entry name" value="Glutathione synthetase ATP-binding domain-like"/>
    <property type="match status" value="1"/>
</dbReference>
<dbReference type="EMBL" id="JBBLZC010000021">
    <property type="protein sequence ID" value="MEK0085103.1"/>
    <property type="molecule type" value="Genomic_DNA"/>
</dbReference>
<keyword evidence="4" id="KW-1185">Reference proteome</keyword>
<evidence type="ECO:0000259" key="2">
    <source>
        <dbReference type="PROSITE" id="PS50975"/>
    </source>
</evidence>
<evidence type="ECO:0000313" key="4">
    <source>
        <dbReference type="Proteomes" id="UP001375743"/>
    </source>
</evidence>
<protein>
    <submittedName>
        <fullName evidence="3">RimK family protein</fullName>
    </submittedName>
</protein>
<keyword evidence="1" id="KW-0547">Nucleotide-binding</keyword>
<dbReference type="PANTHER" id="PTHR21621:SF0">
    <property type="entry name" value="BETA-CITRYLGLUTAMATE SYNTHASE B-RELATED"/>
    <property type="match status" value="1"/>
</dbReference>
<dbReference type="PROSITE" id="PS50975">
    <property type="entry name" value="ATP_GRASP"/>
    <property type="match status" value="1"/>
</dbReference>
<keyword evidence="1" id="KW-0067">ATP-binding</keyword>
<sequence>MTGWLIVVDRLSDLPAAVSRYPAMTTRDYIMQPRATRRSAPKILNLSRSYGYQTMGYYCSLLAEARGHKVVPTVTTVLELSRRASYVYALAELEETLNRTIRHLAEPPTASFRLFICLGHADDHRFARFARQLFDWFRCPILEVFVKAGDTWRVRKIAPVSISELGEEGKAQLAAAIEAHFRQPWKSPKAKTAPRFTLAVLLDAKEQLPPSDLQTIRHFERIAEPMGLGVEVISKQDFDRIAEFDALWIRETTNIDHHTFRFAKRAEQEGMPVIDDPSSIIRCTNKVYLAELLQANGVPTPKTVVISSAKELEGLEVQLSYPMVLKIPDGSFSRGVAKVGNRAELERMVRGMLEDSDLILAQEFMYTEYDWRVGVLDGEPLFVSQYMMARKHWQIVRHTENGKPVEGSFKTLAVAAAPREVVEIGVKAARLIGRGLYGVDIKMNERGVFVIEINDNPNLVHDVEDTAERDELWRRLAGWFLKRLQRAEEGSAPVGLAAVPKAG</sequence>
<dbReference type="Proteomes" id="UP001375743">
    <property type="component" value="Unassembled WGS sequence"/>
</dbReference>
<reference evidence="3 4" key="1">
    <citation type="submission" date="2024-01" db="EMBL/GenBank/DDBJ databases">
        <title>Multi-omics insights into the function and evolution of sodium benzoate biodegradation pathways in Benzoatithermus flavus gen. nov., sp. nov. from hot spring.</title>
        <authorList>
            <person name="Hu C.-J."/>
            <person name="Li W.-J."/>
        </authorList>
    </citation>
    <scope>NUCLEOTIDE SEQUENCE [LARGE SCALE GENOMIC DNA]</scope>
    <source>
        <strain evidence="3 4">SYSU G07066</strain>
    </source>
</reference>
<evidence type="ECO:0000256" key="1">
    <source>
        <dbReference type="PROSITE-ProRule" id="PRU00409"/>
    </source>
</evidence>